<sequence length="144" mass="16806">MQFCYGDKNHVRILEEAEFWKRQEAEHTVVIRELASNLEEEFQEKLKAEYESLSSIEATIAQYIERLARINYIITPGLEDQIIDLIEFTLCQSENFVALLSNMMKESSAIKDNVVVSVVISHIIRESQYYIGIAKAYLTYVNYR</sequence>
<dbReference type="AlphaFoldDB" id="A0A845R0H3"/>
<proteinExistence type="predicted"/>
<comment type="caution">
    <text evidence="1">The sequence shown here is derived from an EMBL/GenBank/DDBJ whole genome shotgun (WGS) entry which is preliminary data.</text>
</comment>
<organism evidence="1 2">
    <name type="scientific">Senegalia massiliensis</name>
    <dbReference type="NCBI Taxonomy" id="1720316"/>
    <lineage>
        <taxon>Bacteria</taxon>
        <taxon>Bacillati</taxon>
        <taxon>Bacillota</taxon>
        <taxon>Clostridia</taxon>
        <taxon>Eubacteriales</taxon>
        <taxon>Clostridiaceae</taxon>
        <taxon>Senegalia</taxon>
    </lineage>
</organism>
<name>A0A845R0H3_9CLOT</name>
<dbReference type="Pfam" id="PF11155">
    <property type="entry name" value="DUF2935"/>
    <property type="match status" value="1"/>
</dbReference>
<evidence type="ECO:0000313" key="2">
    <source>
        <dbReference type="Proteomes" id="UP000467132"/>
    </source>
</evidence>
<protein>
    <submittedName>
        <fullName evidence="1">DUF2935 domain-containing protein</fullName>
    </submittedName>
</protein>
<keyword evidence="2" id="KW-1185">Reference proteome</keyword>
<dbReference type="Gene3D" id="1.20.1260.120">
    <property type="entry name" value="Protein of unknown function DUF2935"/>
    <property type="match status" value="1"/>
</dbReference>
<dbReference type="RefSeq" id="WP_160198666.1">
    <property type="nucleotide sequence ID" value="NZ_QXXA01000024.1"/>
</dbReference>
<dbReference type="Proteomes" id="UP000467132">
    <property type="component" value="Unassembled WGS sequence"/>
</dbReference>
<accession>A0A845R0H3</accession>
<evidence type="ECO:0000313" key="1">
    <source>
        <dbReference type="EMBL" id="NBI08205.1"/>
    </source>
</evidence>
<dbReference type="EMBL" id="QXXA01000024">
    <property type="protein sequence ID" value="NBI08205.1"/>
    <property type="molecule type" value="Genomic_DNA"/>
</dbReference>
<reference evidence="1 2" key="1">
    <citation type="submission" date="2018-08" db="EMBL/GenBank/DDBJ databases">
        <title>Murine metabolic-syndrome-specific gut microbial biobank.</title>
        <authorList>
            <person name="Liu C."/>
        </authorList>
    </citation>
    <scope>NUCLEOTIDE SEQUENCE [LARGE SCALE GENOMIC DNA]</scope>
    <source>
        <strain evidence="1 2">583</strain>
    </source>
</reference>
<dbReference type="OrthoDB" id="2734401at2"/>
<gene>
    <name evidence="1" type="ORF">D3Z33_15200</name>
</gene>
<dbReference type="InterPro" id="IPR021328">
    <property type="entry name" value="CotB-like"/>
</dbReference>
<dbReference type="SUPFAM" id="SSF158430">
    <property type="entry name" value="Bacillus cereus metalloprotein-like"/>
    <property type="match status" value="1"/>
</dbReference>